<protein>
    <recommendedName>
        <fullName evidence="11">Sensory histidine kinase/phosphatase NtrB</fullName>
        <ecNumber evidence="2">2.7.13.3</ecNumber>
    </recommendedName>
    <alternativeName>
        <fullName evidence="12">Nitrogen regulation protein NR(II)</fullName>
    </alternativeName>
    <alternativeName>
        <fullName evidence="13">Nitrogen regulator II</fullName>
    </alternativeName>
</protein>
<dbReference type="Pfam" id="PF00512">
    <property type="entry name" value="HisKA"/>
    <property type="match status" value="1"/>
</dbReference>
<dbReference type="GO" id="GO:0000155">
    <property type="term" value="F:phosphorelay sensor kinase activity"/>
    <property type="evidence" value="ECO:0007669"/>
    <property type="project" value="InterPro"/>
</dbReference>
<dbReference type="InterPro" id="IPR000014">
    <property type="entry name" value="PAS"/>
</dbReference>
<dbReference type="EMBL" id="SMAO01000003">
    <property type="protein sequence ID" value="TCT22256.1"/>
    <property type="molecule type" value="Genomic_DNA"/>
</dbReference>
<dbReference type="CDD" id="cd00082">
    <property type="entry name" value="HisKA"/>
    <property type="match status" value="1"/>
</dbReference>
<dbReference type="Gene3D" id="3.30.450.20">
    <property type="entry name" value="PAS domain"/>
    <property type="match status" value="1"/>
</dbReference>
<name>A0A4R3N2S0_9GAMM</name>
<keyword evidence="6 15" id="KW-0418">Kinase</keyword>
<evidence type="ECO:0000256" key="8">
    <source>
        <dbReference type="ARBA" id="ARBA00023012"/>
    </source>
</evidence>
<dbReference type="NCBIfam" id="TIGR00229">
    <property type="entry name" value="sensory_box"/>
    <property type="match status" value="1"/>
</dbReference>
<evidence type="ECO:0000256" key="10">
    <source>
        <dbReference type="ARBA" id="ARBA00037696"/>
    </source>
</evidence>
<dbReference type="OrthoDB" id="9789238at2"/>
<feature type="domain" description="Histidine kinase" evidence="14">
    <location>
        <begin position="145"/>
        <end position="357"/>
    </location>
</feature>
<evidence type="ECO:0000256" key="1">
    <source>
        <dbReference type="ARBA" id="ARBA00000085"/>
    </source>
</evidence>
<dbReference type="Gene3D" id="3.30.565.10">
    <property type="entry name" value="Histidine kinase-like ATPase, C-terminal domain"/>
    <property type="match status" value="1"/>
</dbReference>
<evidence type="ECO:0000313" key="16">
    <source>
        <dbReference type="Proteomes" id="UP000295717"/>
    </source>
</evidence>
<dbReference type="Pfam" id="PF02518">
    <property type="entry name" value="HATPase_c"/>
    <property type="match status" value="1"/>
</dbReference>
<keyword evidence="5" id="KW-0547">Nucleotide-binding</keyword>
<dbReference type="EC" id="2.7.13.3" evidence="2"/>
<dbReference type="SMART" id="SM00091">
    <property type="entry name" value="PAS"/>
    <property type="match status" value="1"/>
</dbReference>
<organism evidence="15 16">
    <name type="scientific">Thiobaca trueperi</name>
    <dbReference type="NCBI Taxonomy" id="127458"/>
    <lineage>
        <taxon>Bacteria</taxon>
        <taxon>Pseudomonadati</taxon>
        <taxon>Pseudomonadota</taxon>
        <taxon>Gammaproteobacteria</taxon>
        <taxon>Chromatiales</taxon>
        <taxon>Chromatiaceae</taxon>
        <taxon>Thiobaca</taxon>
    </lineage>
</organism>
<evidence type="ECO:0000256" key="6">
    <source>
        <dbReference type="ARBA" id="ARBA00022777"/>
    </source>
</evidence>
<dbReference type="SUPFAM" id="SSF55874">
    <property type="entry name" value="ATPase domain of HSP90 chaperone/DNA topoisomerase II/histidine kinase"/>
    <property type="match status" value="1"/>
</dbReference>
<dbReference type="Proteomes" id="UP000295717">
    <property type="component" value="Unassembled WGS sequence"/>
</dbReference>
<evidence type="ECO:0000256" key="2">
    <source>
        <dbReference type="ARBA" id="ARBA00012438"/>
    </source>
</evidence>
<dbReference type="Gene3D" id="1.10.287.130">
    <property type="match status" value="1"/>
</dbReference>
<comment type="caution">
    <text evidence="15">The sequence shown here is derived from an EMBL/GenBank/DDBJ whole genome shotgun (WGS) entry which is preliminary data.</text>
</comment>
<keyword evidence="8" id="KW-0902">Two-component regulatory system</keyword>
<sequence length="363" mass="40704">MTNQPAGKPAIERTILDHLNTAVMLFDKDLYLRYINPAAEVLFEVSSRHLVGLHAAHLLPCPDTQVEQRLAEALSSRHPFTEREINVSVGDGRTKTVNCTVLPLNHFDSDQEVLVELYQVDRQLRITREEHLLSQHQATQALIRGLAHEIKNPLGGLRGAAQLLEQELPDPGLREYTRIIIDEADRLQALVNRMIGSNRLPRREPVNIHDILEHVRGLILAEFPRGPEVLRDYDPSIPDVMADADRLIQAFLNLARNAAAAAGVYGHLELRTRVLRQFTIGHRRHRLVLQAQVRDNGPGIPEEIRNQIFFPMVSGHPSGTGLGLPIAQELISQHGGLIECDSRPGDTAFFVYLPLETAHDERA</sequence>
<evidence type="ECO:0000256" key="4">
    <source>
        <dbReference type="ARBA" id="ARBA00022679"/>
    </source>
</evidence>
<dbReference type="Pfam" id="PF08448">
    <property type="entry name" value="PAS_4"/>
    <property type="match status" value="1"/>
</dbReference>
<keyword evidence="4" id="KW-0808">Transferase</keyword>
<dbReference type="RefSeq" id="WP_132976647.1">
    <property type="nucleotide sequence ID" value="NZ_SMAO01000003.1"/>
</dbReference>
<dbReference type="InterPro" id="IPR005467">
    <property type="entry name" value="His_kinase_dom"/>
</dbReference>
<dbReference type="InterPro" id="IPR013656">
    <property type="entry name" value="PAS_4"/>
</dbReference>
<evidence type="ECO:0000256" key="5">
    <source>
        <dbReference type="ARBA" id="ARBA00022741"/>
    </source>
</evidence>
<dbReference type="SMART" id="SM00388">
    <property type="entry name" value="HisKA"/>
    <property type="match status" value="1"/>
</dbReference>
<dbReference type="InterPro" id="IPR004358">
    <property type="entry name" value="Sig_transdc_His_kin-like_C"/>
</dbReference>
<dbReference type="InterPro" id="IPR003594">
    <property type="entry name" value="HATPase_dom"/>
</dbReference>
<comment type="catalytic activity">
    <reaction evidence="1">
        <text>ATP + protein L-histidine = ADP + protein N-phospho-L-histidine.</text>
        <dbReference type="EC" id="2.7.13.3"/>
    </reaction>
</comment>
<keyword evidence="3" id="KW-0597">Phosphoprotein</keyword>
<dbReference type="PANTHER" id="PTHR43065">
    <property type="entry name" value="SENSOR HISTIDINE KINASE"/>
    <property type="match status" value="1"/>
</dbReference>
<dbReference type="SUPFAM" id="SSF47384">
    <property type="entry name" value="Homodimeric domain of signal transducing histidine kinase"/>
    <property type="match status" value="1"/>
</dbReference>
<dbReference type="PRINTS" id="PR00344">
    <property type="entry name" value="BCTRLSENSOR"/>
</dbReference>
<keyword evidence="7" id="KW-0067">ATP-binding</keyword>
<evidence type="ECO:0000259" key="14">
    <source>
        <dbReference type="PROSITE" id="PS50109"/>
    </source>
</evidence>
<dbReference type="CDD" id="cd00130">
    <property type="entry name" value="PAS"/>
    <property type="match status" value="1"/>
</dbReference>
<reference evidence="15 16" key="1">
    <citation type="submission" date="2019-03" db="EMBL/GenBank/DDBJ databases">
        <title>Genomic Encyclopedia of Type Strains, Phase IV (KMG-IV): sequencing the most valuable type-strain genomes for metagenomic binning, comparative biology and taxonomic classification.</title>
        <authorList>
            <person name="Goeker M."/>
        </authorList>
    </citation>
    <scope>NUCLEOTIDE SEQUENCE [LARGE SCALE GENOMIC DNA]</scope>
    <source>
        <strain evidence="15 16">DSM 13587</strain>
    </source>
</reference>
<evidence type="ECO:0000256" key="3">
    <source>
        <dbReference type="ARBA" id="ARBA00022553"/>
    </source>
</evidence>
<keyword evidence="9" id="KW-0535">Nitrogen fixation</keyword>
<dbReference type="InterPro" id="IPR035965">
    <property type="entry name" value="PAS-like_dom_sf"/>
</dbReference>
<keyword evidence="16" id="KW-1185">Reference proteome</keyword>
<dbReference type="AlphaFoldDB" id="A0A4R3N2S0"/>
<dbReference type="SUPFAM" id="SSF55785">
    <property type="entry name" value="PYP-like sensor domain (PAS domain)"/>
    <property type="match status" value="1"/>
</dbReference>
<dbReference type="GO" id="GO:0005524">
    <property type="term" value="F:ATP binding"/>
    <property type="evidence" value="ECO:0007669"/>
    <property type="project" value="UniProtKB-KW"/>
</dbReference>
<dbReference type="NCBIfam" id="NF008293">
    <property type="entry name" value="PRK11073.1"/>
    <property type="match status" value="1"/>
</dbReference>
<dbReference type="SMART" id="SM00387">
    <property type="entry name" value="HATPase_c"/>
    <property type="match status" value="1"/>
</dbReference>
<evidence type="ECO:0000256" key="9">
    <source>
        <dbReference type="ARBA" id="ARBA00023231"/>
    </source>
</evidence>
<gene>
    <name evidence="15" type="ORF">EDC35_103355</name>
</gene>
<evidence type="ECO:0000256" key="12">
    <source>
        <dbReference type="ARBA" id="ARBA00042313"/>
    </source>
</evidence>
<evidence type="ECO:0000256" key="11">
    <source>
        <dbReference type="ARBA" id="ARBA00039567"/>
    </source>
</evidence>
<dbReference type="InterPro" id="IPR036890">
    <property type="entry name" value="HATPase_C_sf"/>
</dbReference>
<dbReference type="PROSITE" id="PS50109">
    <property type="entry name" value="HIS_KIN"/>
    <property type="match status" value="1"/>
</dbReference>
<dbReference type="InterPro" id="IPR036097">
    <property type="entry name" value="HisK_dim/P_sf"/>
</dbReference>
<evidence type="ECO:0000256" key="7">
    <source>
        <dbReference type="ARBA" id="ARBA00022840"/>
    </source>
</evidence>
<dbReference type="InterPro" id="IPR003661">
    <property type="entry name" value="HisK_dim/P_dom"/>
</dbReference>
<accession>A0A4R3N2S0</accession>
<comment type="function">
    <text evidence="10">Member of the two-component regulatory system NtrB/NtrC, which controls expression of the nitrogen-regulated (ntr) genes in response to nitrogen limitation. Under conditions of nitrogen limitation, NtrB autophosphorylates and transfers the phosphoryl group to NtrC. In the presence of nitrogen, acts as a phosphatase that dephosphorylates and inactivates NtrC.</text>
</comment>
<dbReference type="PANTHER" id="PTHR43065:SF16">
    <property type="entry name" value="SENSORY HISTIDINE KINASE_PHOSPHATASE NTRB"/>
    <property type="match status" value="1"/>
</dbReference>
<evidence type="ECO:0000313" key="15">
    <source>
        <dbReference type="EMBL" id="TCT22256.1"/>
    </source>
</evidence>
<proteinExistence type="predicted"/>
<evidence type="ECO:0000256" key="13">
    <source>
        <dbReference type="ARBA" id="ARBA00043094"/>
    </source>
</evidence>